<protein>
    <submittedName>
        <fullName evidence="1">Uncharacterized protein</fullName>
    </submittedName>
</protein>
<dbReference type="EMBL" id="LT670818">
    <property type="protein sequence ID" value="SHG42393.1"/>
    <property type="molecule type" value="Genomic_DNA"/>
</dbReference>
<evidence type="ECO:0000313" key="2">
    <source>
        <dbReference type="Proteomes" id="UP000190675"/>
    </source>
</evidence>
<organism evidence="1 2">
    <name type="scientific">Bradyrhizobium erythrophlei</name>
    <dbReference type="NCBI Taxonomy" id="1437360"/>
    <lineage>
        <taxon>Bacteria</taxon>
        <taxon>Pseudomonadati</taxon>
        <taxon>Pseudomonadota</taxon>
        <taxon>Alphaproteobacteria</taxon>
        <taxon>Hyphomicrobiales</taxon>
        <taxon>Nitrobacteraceae</taxon>
        <taxon>Bradyrhizobium</taxon>
    </lineage>
</organism>
<accession>A0A1M5JQZ2</accession>
<gene>
    <name evidence="1" type="ORF">SAMN05444169_2390</name>
</gene>
<dbReference type="AlphaFoldDB" id="A0A1M5JQZ2"/>
<reference evidence="1 2" key="1">
    <citation type="submission" date="2016-11" db="EMBL/GenBank/DDBJ databases">
        <authorList>
            <person name="Jaros S."/>
            <person name="Januszkiewicz K."/>
            <person name="Wedrychowicz H."/>
        </authorList>
    </citation>
    <scope>NUCLEOTIDE SEQUENCE [LARGE SCALE GENOMIC DNA]</scope>
    <source>
        <strain evidence="1 2">GAS242</strain>
    </source>
</reference>
<evidence type="ECO:0000313" key="1">
    <source>
        <dbReference type="EMBL" id="SHG42393.1"/>
    </source>
</evidence>
<dbReference type="Proteomes" id="UP000190675">
    <property type="component" value="Chromosome I"/>
</dbReference>
<name>A0A1M5JQZ2_9BRAD</name>
<sequence>MKFGIFCVHQLPRPWNEGDEVSPKATVNQ</sequence>
<proteinExistence type="predicted"/>